<keyword evidence="1" id="KW-0812">Transmembrane</keyword>
<reference evidence="2 3" key="1">
    <citation type="journal article" date="2015" name="Genome Biol.">
        <title>Comparative genomics of Steinernema reveals deeply conserved gene regulatory networks.</title>
        <authorList>
            <person name="Dillman A.R."/>
            <person name="Macchietto M."/>
            <person name="Porter C.F."/>
            <person name="Rogers A."/>
            <person name="Williams B."/>
            <person name="Antoshechkin I."/>
            <person name="Lee M.M."/>
            <person name="Goodwin Z."/>
            <person name="Lu X."/>
            <person name="Lewis E.E."/>
            <person name="Goodrich-Blair H."/>
            <person name="Stock S.P."/>
            <person name="Adams B.J."/>
            <person name="Sternberg P.W."/>
            <person name="Mortazavi A."/>
        </authorList>
    </citation>
    <scope>NUCLEOTIDE SEQUENCE [LARGE SCALE GENOMIC DNA]</scope>
    <source>
        <strain evidence="2 3">ALL</strain>
    </source>
</reference>
<keyword evidence="3" id="KW-1185">Reference proteome</keyword>
<comment type="caution">
    <text evidence="2">The sequence shown here is derived from an EMBL/GenBank/DDBJ whole genome shotgun (WGS) entry which is preliminary data.</text>
</comment>
<dbReference type="Proteomes" id="UP000298663">
    <property type="component" value="Unassembled WGS sequence"/>
</dbReference>
<reference evidence="2 3" key="2">
    <citation type="journal article" date="2019" name="G3 (Bethesda)">
        <title>Hybrid Assembly of the Genome of the Entomopathogenic Nematode Steinernema carpocapsae Identifies the X-Chromosome.</title>
        <authorList>
            <person name="Serra L."/>
            <person name="Macchietto M."/>
            <person name="Macias-Munoz A."/>
            <person name="McGill C.J."/>
            <person name="Rodriguez I.M."/>
            <person name="Rodriguez B."/>
            <person name="Murad R."/>
            <person name="Mortazavi A."/>
        </authorList>
    </citation>
    <scope>NUCLEOTIDE SEQUENCE [LARGE SCALE GENOMIC DNA]</scope>
    <source>
        <strain evidence="2 3">ALL</strain>
    </source>
</reference>
<proteinExistence type="predicted"/>
<feature type="transmembrane region" description="Helical" evidence="1">
    <location>
        <begin position="139"/>
        <end position="164"/>
    </location>
</feature>
<dbReference type="EMBL" id="AZBU02000005">
    <property type="protein sequence ID" value="TKR77353.1"/>
    <property type="molecule type" value="Genomic_DNA"/>
</dbReference>
<evidence type="ECO:0000313" key="3">
    <source>
        <dbReference type="Proteomes" id="UP000298663"/>
    </source>
</evidence>
<evidence type="ECO:0000256" key="1">
    <source>
        <dbReference type="SAM" id="Phobius"/>
    </source>
</evidence>
<keyword evidence="1" id="KW-0472">Membrane</keyword>
<dbReference type="OrthoDB" id="10379048at2759"/>
<accession>A0A4U5N551</accession>
<name>A0A4U5N551_STECR</name>
<dbReference type="AlphaFoldDB" id="A0A4U5N551"/>
<gene>
    <name evidence="2" type="ORF">L596_018347</name>
</gene>
<evidence type="ECO:0000313" key="2">
    <source>
        <dbReference type="EMBL" id="TKR77353.1"/>
    </source>
</evidence>
<organism evidence="2 3">
    <name type="scientific">Steinernema carpocapsae</name>
    <name type="common">Entomopathogenic nematode</name>
    <dbReference type="NCBI Taxonomy" id="34508"/>
    <lineage>
        <taxon>Eukaryota</taxon>
        <taxon>Metazoa</taxon>
        <taxon>Ecdysozoa</taxon>
        <taxon>Nematoda</taxon>
        <taxon>Chromadorea</taxon>
        <taxon>Rhabditida</taxon>
        <taxon>Tylenchina</taxon>
        <taxon>Panagrolaimomorpha</taxon>
        <taxon>Strongyloidoidea</taxon>
        <taxon>Steinernematidae</taxon>
        <taxon>Steinernema</taxon>
    </lineage>
</organism>
<keyword evidence="1" id="KW-1133">Transmembrane helix</keyword>
<protein>
    <submittedName>
        <fullName evidence="2">Uncharacterized protein</fullName>
    </submittedName>
</protein>
<sequence>MVLPEACGALEELRFCRDRSTCNRICPGESCTWLEPDHFYNLLVLAKRYGSLNFSWPIFELENIYGAACGLRNHVNETIELVKGHSSKIIRKYFTLPNCLDSCTFGCSQAAPDEWEQSQLVHKGVAELKIFECEAFPDWLLVSGSIALITLCFGVFIFIVFFMCSPRKRTTFTQLWNVRRRKRLESEWRFQR</sequence>